<dbReference type="GO" id="GO:0042729">
    <property type="term" value="C:DASH complex"/>
    <property type="evidence" value="ECO:0007669"/>
    <property type="project" value="InterPro"/>
</dbReference>
<evidence type="ECO:0000256" key="6">
    <source>
        <dbReference type="ARBA" id="ARBA00022454"/>
    </source>
</evidence>
<evidence type="ECO:0000256" key="13">
    <source>
        <dbReference type="ARBA" id="ARBA00023212"/>
    </source>
</evidence>
<dbReference type="Proteomes" id="UP000094336">
    <property type="component" value="Unassembled WGS sequence"/>
</dbReference>
<dbReference type="PANTHER" id="PTHR28036:SF1">
    <property type="entry name" value="DASH COMPLEX SUBUNIT DAD2"/>
    <property type="match status" value="1"/>
</dbReference>
<keyword evidence="14" id="KW-0539">Nucleus</keyword>
<keyword evidence="16" id="KW-0137">Centromere</keyword>
<evidence type="ECO:0000256" key="15">
    <source>
        <dbReference type="ARBA" id="ARBA00023306"/>
    </source>
</evidence>
<dbReference type="GO" id="GO:0005874">
    <property type="term" value="C:microtubule"/>
    <property type="evidence" value="ECO:0007669"/>
    <property type="project" value="UniProtKB-KW"/>
</dbReference>
<keyword evidence="10" id="KW-0498">Mitosis</keyword>
<keyword evidence="11" id="KW-0159">Chromosome partition</keyword>
<evidence type="ECO:0000313" key="18">
    <source>
        <dbReference type="EMBL" id="ODQ81130.1"/>
    </source>
</evidence>
<evidence type="ECO:0000256" key="3">
    <source>
        <dbReference type="ARBA" id="ARBA00004629"/>
    </source>
</evidence>
<evidence type="ECO:0000256" key="12">
    <source>
        <dbReference type="ARBA" id="ARBA00022838"/>
    </source>
</evidence>
<organism evidence="18 19">
    <name type="scientific">Babjeviella inositovora NRRL Y-12698</name>
    <dbReference type="NCBI Taxonomy" id="984486"/>
    <lineage>
        <taxon>Eukaryota</taxon>
        <taxon>Fungi</taxon>
        <taxon>Dikarya</taxon>
        <taxon>Ascomycota</taxon>
        <taxon>Saccharomycotina</taxon>
        <taxon>Pichiomycetes</taxon>
        <taxon>Serinales incertae sedis</taxon>
        <taxon>Babjeviella</taxon>
    </lineage>
</organism>
<name>A0A1E3QTZ5_9ASCO</name>
<evidence type="ECO:0000256" key="10">
    <source>
        <dbReference type="ARBA" id="ARBA00022776"/>
    </source>
</evidence>
<dbReference type="RefSeq" id="XP_018986458.1">
    <property type="nucleotide sequence ID" value="XM_019126959.1"/>
</dbReference>
<gene>
    <name evidence="18" type="ORF">BABINDRAFT_12389</name>
</gene>
<sequence>MEKSKLNPITRRIEDKKDELAKLIQVKEYSEVLGNQLELLQEKLSTMADGTEALSLVLSNWDSIIQSVSLASMGLMKYSENDYENEEEPPLPETLVRMRLEPEDE</sequence>
<evidence type="ECO:0000256" key="7">
    <source>
        <dbReference type="ARBA" id="ARBA00022490"/>
    </source>
</evidence>
<evidence type="ECO:0000256" key="4">
    <source>
        <dbReference type="ARBA" id="ARBA00005501"/>
    </source>
</evidence>
<comment type="subcellular location">
    <subcellularLocation>
        <location evidence="3">Chromosome</location>
        <location evidence="3">Centromere</location>
        <location evidence="3">Kinetochore</location>
    </subcellularLocation>
    <subcellularLocation>
        <location evidence="2">Cytoplasm</location>
        <location evidence="2">Cytoskeleton</location>
        <location evidence="2">Spindle</location>
    </subcellularLocation>
    <subcellularLocation>
        <location evidence="1">Nucleus</location>
    </subcellularLocation>
</comment>
<evidence type="ECO:0000256" key="1">
    <source>
        <dbReference type="ARBA" id="ARBA00004123"/>
    </source>
</evidence>
<keyword evidence="12" id="KW-0995">Kinetochore</keyword>
<dbReference type="GeneID" id="30144813"/>
<evidence type="ECO:0000256" key="14">
    <source>
        <dbReference type="ARBA" id="ARBA00023242"/>
    </source>
</evidence>
<keyword evidence="6" id="KW-0158">Chromosome</keyword>
<protein>
    <recommendedName>
        <fullName evidence="5">DASH complex subunit DAD2</fullName>
    </recommendedName>
    <alternativeName>
        <fullName evidence="17">Outer kinetochore protein DAD2</fullName>
    </alternativeName>
</protein>
<dbReference type="GO" id="GO:0051301">
    <property type="term" value="P:cell division"/>
    <property type="evidence" value="ECO:0007669"/>
    <property type="project" value="UniProtKB-KW"/>
</dbReference>
<keyword evidence="15" id="KW-0131">Cell cycle</keyword>
<keyword evidence="13" id="KW-0206">Cytoskeleton</keyword>
<keyword evidence="19" id="KW-1185">Reference proteome</keyword>
<evidence type="ECO:0000256" key="11">
    <source>
        <dbReference type="ARBA" id="ARBA00022829"/>
    </source>
</evidence>
<dbReference type="OrthoDB" id="3230169at2759"/>
<evidence type="ECO:0000313" key="19">
    <source>
        <dbReference type="Proteomes" id="UP000094336"/>
    </source>
</evidence>
<keyword evidence="8" id="KW-0132">Cell division</keyword>
<dbReference type="PANTHER" id="PTHR28036">
    <property type="entry name" value="DASH COMPLEX SUBUNIT DAD2"/>
    <property type="match status" value="1"/>
</dbReference>
<comment type="similarity">
    <text evidence="4">Belongs to the DASH complex DAD2 family.</text>
</comment>
<evidence type="ECO:0000256" key="8">
    <source>
        <dbReference type="ARBA" id="ARBA00022618"/>
    </source>
</evidence>
<dbReference type="GO" id="GO:0000278">
    <property type="term" value="P:mitotic cell cycle"/>
    <property type="evidence" value="ECO:0007669"/>
    <property type="project" value="InterPro"/>
</dbReference>
<dbReference type="GO" id="GO:1990023">
    <property type="term" value="C:mitotic spindle midzone"/>
    <property type="evidence" value="ECO:0007669"/>
    <property type="project" value="TreeGrafter"/>
</dbReference>
<dbReference type="GO" id="GO:0008608">
    <property type="term" value="P:attachment of spindle microtubules to kinetochore"/>
    <property type="evidence" value="ECO:0007669"/>
    <property type="project" value="TreeGrafter"/>
</dbReference>
<dbReference type="Pfam" id="PF08654">
    <property type="entry name" value="DASH_Dad2"/>
    <property type="match status" value="1"/>
</dbReference>
<dbReference type="GO" id="GO:0044732">
    <property type="term" value="C:mitotic spindle pole body"/>
    <property type="evidence" value="ECO:0007669"/>
    <property type="project" value="TreeGrafter"/>
</dbReference>
<evidence type="ECO:0000256" key="2">
    <source>
        <dbReference type="ARBA" id="ARBA00004186"/>
    </source>
</evidence>
<keyword evidence="9" id="KW-0493">Microtubule</keyword>
<dbReference type="EMBL" id="KV454428">
    <property type="protein sequence ID" value="ODQ81130.1"/>
    <property type="molecule type" value="Genomic_DNA"/>
</dbReference>
<evidence type="ECO:0000256" key="16">
    <source>
        <dbReference type="ARBA" id="ARBA00023328"/>
    </source>
</evidence>
<evidence type="ECO:0000256" key="9">
    <source>
        <dbReference type="ARBA" id="ARBA00022701"/>
    </source>
</evidence>
<proteinExistence type="inferred from homology"/>
<keyword evidence="7" id="KW-0963">Cytoplasm</keyword>
<evidence type="ECO:0000256" key="17">
    <source>
        <dbReference type="ARBA" id="ARBA00030568"/>
    </source>
</evidence>
<accession>A0A1E3QTZ5</accession>
<evidence type="ECO:0000256" key="5">
    <source>
        <dbReference type="ARBA" id="ARBA00020260"/>
    </source>
</evidence>
<dbReference type="InterPro" id="IPR013963">
    <property type="entry name" value="DASH_Dad2"/>
</dbReference>
<dbReference type="AlphaFoldDB" id="A0A1E3QTZ5"/>
<dbReference type="STRING" id="984486.A0A1E3QTZ5"/>
<reference evidence="19" key="1">
    <citation type="submission" date="2016-05" db="EMBL/GenBank/DDBJ databases">
        <title>Comparative genomics of biotechnologically important yeasts.</title>
        <authorList>
            <consortium name="DOE Joint Genome Institute"/>
            <person name="Riley R."/>
            <person name="Haridas S."/>
            <person name="Wolfe K.H."/>
            <person name="Lopes M.R."/>
            <person name="Hittinger C.T."/>
            <person name="Goker M."/>
            <person name="Salamov A."/>
            <person name="Wisecaver J."/>
            <person name="Long T.M."/>
            <person name="Aerts A.L."/>
            <person name="Barry K."/>
            <person name="Choi C."/>
            <person name="Clum A."/>
            <person name="Coughlan A.Y."/>
            <person name="Deshpande S."/>
            <person name="Douglass A.P."/>
            <person name="Hanson S.J."/>
            <person name="Klenk H.-P."/>
            <person name="Labutti K."/>
            <person name="Lapidus A."/>
            <person name="Lindquist E."/>
            <person name="Lipzen A."/>
            <person name="Meier-Kolthoff J.P."/>
            <person name="Ohm R.A."/>
            <person name="Otillar R.P."/>
            <person name="Pangilinan J."/>
            <person name="Peng Y."/>
            <person name="Rokas A."/>
            <person name="Rosa C.A."/>
            <person name="Scheuner C."/>
            <person name="Sibirny A.A."/>
            <person name="Slot J.C."/>
            <person name="Stielow J.B."/>
            <person name="Sun H."/>
            <person name="Kurtzman C.P."/>
            <person name="Blackwell M."/>
            <person name="Grigoriev I.V."/>
            <person name="Jeffries T.W."/>
        </authorList>
    </citation>
    <scope>NUCLEOTIDE SEQUENCE [LARGE SCALE GENOMIC DNA]</scope>
    <source>
        <strain evidence="19">NRRL Y-12698</strain>
    </source>
</reference>